<proteinExistence type="predicted"/>
<accession>A0A7U2EXJ2</accession>
<dbReference type="InterPro" id="IPR001810">
    <property type="entry name" value="F-box_dom"/>
</dbReference>
<dbReference type="VEuPathDB" id="FungiDB:JI435_081630"/>
<dbReference type="SUPFAM" id="SSF81383">
    <property type="entry name" value="F-box domain"/>
    <property type="match status" value="1"/>
</dbReference>
<dbReference type="KEGG" id="pno:SNOG_08163"/>
<gene>
    <name evidence="2" type="ORF">JI435_081630</name>
</gene>
<dbReference type="EMBL" id="CP069024">
    <property type="protein sequence ID" value="QRC92779.1"/>
    <property type="molecule type" value="Genomic_DNA"/>
</dbReference>
<dbReference type="OrthoDB" id="3800509at2759"/>
<evidence type="ECO:0000313" key="2">
    <source>
        <dbReference type="EMBL" id="QRC92779.1"/>
    </source>
</evidence>
<dbReference type="InterPro" id="IPR036047">
    <property type="entry name" value="F-box-like_dom_sf"/>
</dbReference>
<dbReference type="RefSeq" id="XP_001798488.1">
    <property type="nucleotide sequence ID" value="XM_001798436.1"/>
</dbReference>
<dbReference type="Pfam" id="PF00646">
    <property type="entry name" value="F-box"/>
    <property type="match status" value="1"/>
</dbReference>
<dbReference type="Proteomes" id="UP000663193">
    <property type="component" value="Chromosome 2"/>
</dbReference>
<evidence type="ECO:0000313" key="3">
    <source>
        <dbReference type="Proteomes" id="UP000663193"/>
    </source>
</evidence>
<keyword evidence="3" id="KW-1185">Reference proteome</keyword>
<evidence type="ECO:0000259" key="1">
    <source>
        <dbReference type="Pfam" id="PF00646"/>
    </source>
</evidence>
<sequence length="318" mass="36307">MTSPVTGAARQSPRAAKEALGIAEVLENILHNLTLADILCNAQTVSPFWRNCITGSRILRRKCLLLPSTTDDYTADNILYMNFSCPIAAYQDIHPRQIAVFQYFIESPRPVLLQIRGFLDRAVHTHFDDYLTFMATMYRTSPNEHHHFDINSGIRYKFWAAMTQVRADVAHPFIRRYMWAPQQCFWTGYRNRLVLLVFDVDKPITGDFIALQKILTTLKQMIRDCPTISCLDAPLTRPAATTLTLSLQRPTSNAYNEGLARTYCKERDTGVTIRDMLLLLARVAISLFEGYTDPHRPLTMDTTRLMIACARSLQALLK</sequence>
<dbReference type="AlphaFoldDB" id="A0A7U2EXJ2"/>
<name>A0A7U2EXJ2_PHANO</name>
<protein>
    <recommendedName>
        <fullName evidence="1">F-box domain-containing protein</fullName>
    </recommendedName>
</protein>
<feature type="domain" description="F-box" evidence="1">
    <location>
        <begin position="24"/>
        <end position="59"/>
    </location>
</feature>
<organism evidence="2 3">
    <name type="scientific">Phaeosphaeria nodorum (strain SN15 / ATCC MYA-4574 / FGSC 10173)</name>
    <name type="common">Glume blotch fungus</name>
    <name type="synonym">Parastagonospora nodorum</name>
    <dbReference type="NCBI Taxonomy" id="321614"/>
    <lineage>
        <taxon>Eukaryota</taxon>
        <taxon>Fungi</taxon>
        <taxon>Dikarya</taxon>
        <taxon>Ascomycota</taxon>
        <taxon>Pezizomycotina</taxon>
        <taxon>Dothideomycetes</taxon>
        <taxon>Pleosporomycetidae</taxon>
        <taxon>Pleosporales</taxon>
        <taxon>Pleosporineae</taxon>
        <taxon>Phaeosphaeriaceae</taxon>
        <taxon>Parastagonospora</taxon>
    </lineage>
</organism>
<reference evidence="3" key="1">
    <citation type="journal article" date="2021" name="BMC Genomics">
        <title>Chromosome-level genome assembly and manually-curated proteome of model necrotroph Parastagonospora nodorum Sn15 reveals a genome-wide trove of candidate effector homologs, and redundancy of virulence-related functions within an accessory chromosome.</title>
        <authorList>
            <person name="Bertazzoni S."/>
            <person name="Jones D.A.B."/>
            <person name="Phan H.T."/>
            <person name="Tan K.-C."/>
            <person name="Hane J.K."/>
        </authorList>
    </citation>
    <scope>NUCLEOTIDE SEQUENCE [LARGE SCALE GENOMIC DNA]</scope>
    <source>
        <strain evidence="3">SN15 / ATCC MYA-4574 / FGSC 10173)</strain>
    </source>
</reference>